<protein>
    <submittedName>
        <fullName evidence="1">Uncharacterized protein</fullName>
    </submittedName>
</protein>
<reference evidence="1 2" key="1">
    <citation type="submission" date="2017-09" db="EMBL/GenBank/DDBJ databases">
        <title>Large-scale bioinformatics analysis of Bacillus genomes uncovers conserved roles of natural products in bacterial physiology.</title>
        <authorList>
            <consortium name="Agbiome Team Llc"/>
            <person name="Bleich R.M."/>
            <person name="Kirk G.J."/>
            <person name="Santa Maria K.C."/>
            <person name="Allen S.E."/>
            <person name="Farag S."/>
            <person name="Shank E.A."/>
            <person name="Bowers A."/>
        </authorList>
    </citation>
    <scope>NUCLEOTIDE SEQUENCE [LARGE SCALE GENOMIC DNA]</scope>
    <source>
        <strain evidence="1 2">AFS015413</strain>
    </source>
</reference>
<name>A0A9X6VEA3_BACTU</name>
<dbReference type="AlphaFoldDB" id="A0A9X6VEA3"/>
<organism evidence="1 2">
    <name type="scientific">Bacillus thuringiensis</name>
    <dbReference type="NCBI Taxonomy" id="1428"/>
    <lineage>
        <taxon>Bacteria</taxon>
        <taxon>Bacillati</taxon>
        <taxon>Bacillota</taxon>
        <taxon>Bacilli</taxon>
        <taxon>Bacillales</taxon>
        <taxon>Bacillaceae</taxon>
        <taxon>Bacillus</taxon>
        <taxon>Bacillus cereus group</taxon>
    </lineage>
</organism>
<dbReference type="Proteomes" id="UP000220397">
    <property type="component" value="Unassembled WGS sequence"/>
</dbReference>
<accession>A0A9X6VEA3</accession>
<sequence>MKLTKGLRKKTKSVLLKKYQKQITVEFLHDFKKNLDSIFKIAESPESFTYENYYIHLECTIGWWEAVKKTCEKYELHDLLSYYNNLNWMKSDAFDLELSHLLITNAIIKQK</sequence>
<evidence type="ECO:0000313" key="1">
    <source>
        <dbReference type="EMBL" id="PFB09124.1"/>
    </source>
</evidence>
<evidence type="ECO:0000313" key="2">
    <source>
        <dbReference type="Proteomes" id="UP000220397"/>
    </source>
</evidence>
<comment type="caution">
    <text evidence="1">The sequence shown here is derived from an EMBL/GenBank/DDBJ whole genome shotgun (WGS) entry which is preliminary data.</text>
</comment>
<proteinExistence type="predicted"/>
<dbReference type="RefSeq" id="WP_098368623.1">
    <property type="nucleotide sequence ID" value="NZ_JARSYC010000071.1"/>
</dbReference>
<dbReference type="EMBL" id="NTUS01000013">
    <property type="protein sequence ID" value="PFB09124.1"/>
    <property type="molecule type" value="Genomic_DNA"/>
</dbReference>
<gene>
    <name evidence="1" type="ORF">CN398_05675</name>
</gene>